<dbReference type="SUPFAM" id="SSF53474">
    <property type="entry name" value="alpha/beta-Hydrolases"/>
    <property type="match status" value="1"/>
</dbReference>
<keyword evidence="1" id="KW-0472">Membrane</keyword>
<dbReference type="AlphaFoldDB" id="A0A4U0XEL1"/>
<dbReference type="PANTHER" id="PTHR17630:SF105">
    <property type="entry name" value="DIENELACTONE HYDROLASE FAMILY PROTEIN (AFU_ORTHOLOGUE AFUA_4G08790)"/>
    <property type="match status" value="1"/>
</dbReference>
<evidence type="ECO:0000313" key="3">
    <source>
        <dbReference type="EMBL" id="TKA75262.1"/>
    </source>
</evidence>
<evidence type="ECO:0000256" key="1">
    <source>
        <dbReference type="SAM" id="Phobius"/>
    </source>
</evidence>
<dbReference type="InterPro" id="IPR002925">
    <property type="entry name" value="Dienelactn_hydro"/>
</dbReference>
<dbReference type="PANTHER" id="PTHR17630">
    <property type="entry name" value="DIENELACTONE HYDROLASE"/>
    <property type="match status" value="1"/>
</dbReference>
<name>A0A4U0XEL1_9PEZI</name>
<reference evidence="3 4" key="1">
    <citation type="submission" date="2017-03" db="EMBL/GenBank/DDBJ databases">
        <title>Genomes of endolithic fungi from Antarctica.</title>
        <authorList>
            <person name="Coleine C."/>
            <person name="Masonjones S."/>
            <person name="Stajich J.E."/>
        </authorList>
    </citation>
    <scope>NUCLEOTIDE SEQUENCE [LARGE SCALE GENOMIC DNA]</scope>
    <source>
        <strain evidence="3 4">CCFEE 5187</strain>
    </source>
</reference>
<keyword evidence="1" id="KW-0812">Transmembrane</keyword>
<dbReference type="InterPro" id="IPR029058">
    <property type="entry name" value="AB_hydrolase_fold"/>
</dbReference>
<comment type="caution">
    <text evidence="3">The sequence shown here is derived from an EMBL/GenBank/DDBJ whole genome shotgun (WGS) entry which is preliminary data.</text>
</comment>
<dbReference type="Pfam" id="PF01738">
    <property type="entry name" value="DLH"/>
    <property type="match status" value="1"/>
</dbReference>
<proteinExistence type="predicted"/>
<keyword evidence="4" id="KW-1185">Reference proteome</keyword>
<feature type="domain" description="Dienelactone hydrolase" evidence="2">
    <location>
        <begin position="30"/>
        <end position="273"/>
    </location>
</feature>
<evidence type="ECO:0000313" key="4">
    <source>
        <dbReference type="Proteomes" id="UP000308768"/>
    </source>
</evidence>
<dbReference type="OrthoDB" id="17560at2759"/>
<evidence type="ECO:0000259" key="2">
    <source>
        <dbReference type="Pfam" id="PF01738"/>
    </source>
</evidence>
<dbReference type="Gene3D" id="3.40.50.1820">
    <property type="entry name" value="alpha/beta hydrolase"/>
    <property type="match status" value="1"/>
</dbReference>
<dbReference type="GO" id="GO:0016787">
    <property type="term" value="F:hydrolase activity"/>
    <property type="evidence" value="ECO:0007669"/>
    <property type="project" value="InterPro"/>
</dbReference>
<dbReference type="STRING" id="331657.A0A4U0XEL1"/>
<dbReference type="Proteomes" id="UP000308768">
    <property type="component" value="Unassembled WGS sequence"/>
</dbReference>
<accession>A0A4U0XEL1</accession>
<gene>
    <name evidence="3" type="ORF">B0A49_01608</name>
</gene>
<keyword evidence="1" id="KW-1133">Transmembrane helix</keyword>
<protein>
    <recommendedName>
        <fullName evidence="2">Dienelactone hydrolase domain-containing protein</fullName>
    </recommendedName>
</protein>
<feature type="transmembrane region" description="Helical" evidence="1">
    <location>
        <begin position="109"/>
        <end position="126"/>
    </location>
</feature>
<organism evidence="3 4">
    <name type="scientific">Cryomyces minteri</name>
    <dbReference type="NCBI Taxonomy" id="331657"/>
    <lineage>
        <taxon>Eukaryota</taxon>
        <taxon>Fungi</taxon>
        <taxon>Dikarya</taxon>
        <taxon>Ascomycota</taxon>
        <taxon>Pezizomycotina</taxon>
        <taxon>Dothideomycetes</taxon>
        <taxon>Dothideomycetes incertae sedis</taxon>
        <taxon>Cryomyces</taxon>
    </lineage>
</organism>
<sequence length="280" mass="30846">MSQLPSQCCATGSLHTGTPSGRISKVHGLDCYIAEPSSGSAPKGVVVILPDAFGWTLPNSRILADGYAKKGGFLVLLPEFMNGHGLPADVLRSFEALTAPGLVANVKKVYHLLYMLTFFLPFLFFMRDSVARPRIFNFFRALRLAEAKDLPLGCAGFCWGGYWVMQLCADKTDVVDCGFTAHPSFLSVPKDIEAVVKPVSVAAALDDHQLPRDKMEVAKDILMAKSKKGDVEHEFVVYEGAKHGFAVRANEDDKEEARRGKEAEEQAINWFSRCFDAVRR</sequence>
<dbReference type="EMBL" id="NAJN01000303">
    <property type="protein sequence ID" value="TKA75262.1"/>
    <property type="molecule type" value="Genomic_DNA"/>
</dbReference>